<name>A0A2P5WQX5_GOSBA</name>
<evidence type="ECO:0000313" key="2">
    <source>
        <dbReference type="Proteomes" id="UP000239757"/>
    </source>
</evidence>
<evidence type="ECO:0000313" key="1">
    <source>
        <dbReference type="EMBL" id="PPR93499.1"/>
    </source>
</evidence>
<organism evidence="1 2">
    <name type="scientific">Gossypium barbadense</name>
    <name type="common">Sea Island cotton</name>
    <name type="synonym">Hibiscus barbadensis</name>
    <dbReference type="NCBI Taxonomy" id="3634"/>
    <lineage>
        <taxon>Eukaryota</taxon>
        <taxon>Viridiplantae</taxon>
        <taxon>Streptophyta</taxon>
        <taxon>Embryophyta</taxon>
        <taxon>Tracheophyta</taxon>
        <taxon>Spermatophyta</taxon>
        <taxon>Magnoliopsida</taxon>
        <taxon>eudicotyledons</taxon>
        <taxon>Gunneridae</taxon>
        <taxon>Pentapetalae</taxon>
        <taxon>rosids</taxon>
        <taxon>malvids</taxon>
        <taxon>Malvales</taxon>
        <taxon>Malvaceae</taxon>
        <taxon>Malvoideae</taxon>
        <taxon>Gossypium</taxon>
    </lineage>
</organism>
<sequence>MEPIEDFIPLSKEDGVQHPCTEVLRVSVDRQSIVDEFDIDLNALLSSKNFKLGPCFQIHPVLIETNVDGDDGYDNNGPFDHEVEDYSDPDLDKILDDIDDKGVNENDPDAAHASEFSEYLAILHSHRLAKDPKHEELFGYSLDVSIDCKVVVSKLTLYIGEYWRSADGYNWLKGDMHGETNAPFQEWLGTMKSWQWAQSFDDRSRYGHMTTNLEEAVNSILNRA</sequence>
<dbReference type="Proteomes" id="UP000239757">
    <property type="component" value="Unassembled WGS sequence"/>
</dbReference>
<gene>
    <name evidence="1" type="ORF">GOBAR_AA27173</name>
</gene>
<dbReference type="EMBL" id="KZ666792">
    <property type="protein sequence ID" value="PPR93499.1"/>
    <property type="molecule type" value="Genomic_DNA"/>
</dbReference>
<protein>
    <submittedName>
        <fullName evidence="1">Uncharacterized protein</fullName>
    </submittedName>
</protein>
<reference evidence="1 2" key="1">
    <citation type="submission" date="2015-01" db="EMBL/GenBank/DDBJ databases">
        <title>Genome of allotetraploid Gossypium barbadense reveals genomic plasticity and fiber elongation in cotton evolution.</title>
        <authorList>
            <person name="Chen X."/>
            <person name="Liu X."/>
            <person name="Zhao B."/>
            <person name="Zheng H."/>
            <person name="Hu Y."/>
            <person name="Lu G."/>
            <person name="Yang C."/>
            <person name="Chen J."/>
            <person name="Shan C."/>
            <person name="Zhang L."/>
            <person name="Zhou Y."/>
            <person name="Wang L."/>
            <person name="Guo W."/>
            <person name="Bai Y."/>
            <person name="Ruan J."/>
            <person name="Shangguan X."/>
            <person name="Mao Y."/>
            <person name="Jiang J."/>
            <person name="Zhu Y."/>
            <person name="Lei J."/>
            <person name="Kang H."/>
            <person name="Chen S."/>
            <person name="He X."/>
            <person name="Wang R."/>
            <person name="Wang Y."/>
            <person name="Chen J."/>
            <person name="Wang L."/>
            <person name="Yu S."/>
            <person name="Wang B."/>
            <person name="Wei J."/>
            <person name="Song S."/>
            <person name="Lu X."/>
            <person name="Gao Z."/>
            <person name="Gu W."/>
            <person name="Deng X."/>
            <person name="Ma D."/>
            <person name="Wang S."/>
            <person name="Liang W."/>
            <person name="Fang L."/>
            <person name="Cai C."/>
            <person name="Zhu X."/>
            <person name="Zhou B."/>
            <person name="Zhang Y."/>
            <person name="Chen Z."/>
            <person name="Xu S."/>
            <person name="Zhu R."/>
            <person name="Wang S."/>
            <person name="Zhang T."/>
            <person name="Zhao G."/>
        </authorList>
    </citation>
    <scope>NUCLEOTIDE SEQUENCE [LARGE SCALE GENOMIC DNA]</scope>
    <source>
        <strain evidence="2">cv. Xinhai21</strain>
        <tissue evidence="1">Leaf</tissue>
    </source>
</reference>
<accession>A0A2P5WQX5</accession>
<dbReference type="AlphaFoldDB" id="A0A2P5WQX5"/>
<proteinExistence type="predicted"/>